<organism evidence="5 6">
    <name type="scientific">Schaalia naturae</name>
    <dbReference type="NCBI Taxonomy" id="635203"/>
    <lineage>
        <taxon>Bacteria</taxon>
        <taxon>Bacillati</taxon>
        <taxon>Actinomycetota</taxon>
        <taxon>Actinomycetes</taxon>
        <taxon>Actinomycetales</taxon>
        <taxon>Actinomycetaceae</taxon>
        <taxon>Schaalia</taxon>
    </lineage>
</organism>
<dbReference type="SUPFAM" id="SSF109604">
    <property type="entry name" value="HD-domain/PDEase-like"/>
    <property type="match status" value="1"/>
</dbReference>
<dbReference type="NCBIfam" id="NF002829">
    <property type="entry name" value="PRK03007.1"/>
    <property type="match status" value="1"/>
</dbReference>
<dbReference type="InterPro" id="IPR023023">
    <property type="entry name" value="dNTPase_2"/>
</dbReference>
<dbReference type="CDD" id="cd00077">
    <property type="entry name" value="HDc"/>
    <property type="match status" value="1"/>
</dbReference>
<comment type="caution">
    <text evidence="5">The sequence shown here is derived from an EMBL/GenBank/DDBJ whole genome shotgun (WGS) entry which is preliminary data.</text>
</comment>
<name>A0ABW2SM38_9ACTO</name>
<dbReference type="EMBL" id="JBHTEF010000001">
    <property type="protein sequence ID" value="MFC7580896.1"/>
    <property type="molecule type" value="Genomic_DNA"/>
</dbReference>
<dbReference type="Proteomes" id="UP001596527">
    <property type="component" value="Unassembled WGS sequence"/>
</dbReference>
<evidence type="ECO:0000259" key="4">
    <source>
        <dbReference type="PROSITE" id="PS51831"/>
    </source>
</evidence>
<dbReference type="PANTHER" id="PTHR11373">
    <property type="entry name" value="DEOXYNUCLEOSIDE TRIPHOSPHATE TRIPHOSPHOHYDROLASE"/>
    <property type="match status" value="1"/>
</dbReference>
<evidence type="ECO:0000256" key="1">
    <source>
        <dbReference type="ARBA" id="ARBA00022801"/>
    </source>
</evidence>
<dbReference type="Gene3D" id="1.10.3210.10">
    <property type="entry name" value="Hypothetical protein af1432"/>
    <property type="match status" value="1"/>
</dbReference>
<evidence type="ECO:0000313" key="5">
    <source>
        <dbReference type="EMBL" id="MFC7580896.1"/>
    </source>
</evidence>
<dbReference type="InterPro" id="IPR006261">
    <property type="entry name" value="dGTPase"/>
</dbReference>
<sequence length="433" mass="46893">MNTGAPYSASDRARFVAESPKNPARTDFERDRARVVHSSALRRLGEKTQVLGPSSNDFVRTRLTHSLEVAQVGRELGKELGADPDIVDAACLAHDLGHPPFGHNGEKVLDELAADAGGFEGNAQTFRLLVRLEPKVLTPDGRPAGLNLTRATLDAVAKYPWQRGQGPDPERSRRKYSVYDDDAAVFAWVRGTDGDGPGASAPAGHRCLEAQVMDLSDDIAYSVHDVEDAVATGKMDLSVMGRGATEDGVLASTLDWYGAGVSAGDLERAYRRLTALPVWMDSYTGSYADRAHLKDLTSQLIGRFCNATVRATRERFGGGPLVRHGADLVVPEETRAEIRVLKGMAVHYVMSPRESEPIYYQQRTLLMDLVDALYQAGPGELEEPFASAWREAGVGPGSEGGHIRAVIDQVASLTDPSAGRWHARLCGMLSTLM</sequence>
<reference evidence="6" key="1">
    <citation type="journal article" date="2019" name="Int. J. Syst. Evol. Microbiol.">
        <title>The Global Catalogue of Microorganisms (GCM) 10K type strain sequencing project: providing services to taxonomists for standard genome sequencing and annotation.</title>
        <authorList>
            <consortium name="The Broad Institute Genomics Platform"/>
            <consortium name="The Broad Institute Genome Sequencing Center for Infectious Disease"/>
            <person name="Wu L."/>
            <person name="Ma J."/>
        </authorList>
    </citation>
    <scope>NUCLEOTIDE SEQUENCE [LARGE SCALE GENOMIC DNA]</scope>
    <source>
        <strain evidence="6">CCUG 56698</strain>
    </source>
</reference>
<keyword evidence="6" id="KW-1185">Reference proteome</keyword>
<dbReference type="Pfam" id="PF13286">
    <property type="entry name" value="HD_assoc"/>
    <property type="match status" value="1"/>
</dbReference>
<feature type="domain" description="HD" evidence="4">
    <location>
        <begin position="62"/>
        <end position="222"/>
    </location>
</feature>
<evidence type="ECO:0000256" key="3">
    <source>
        <dbReference type="SAM" id="MobiDB-lite"/>
    </source>
</evidence>
<dbReference type="SMART" id="SM00471">
    <property type="entry name" value="HDc"/>
    <property type="match status" value="1"/>
</dbReference>
<dbReference type="HAMAP" id="MF_01212">
    <property type="entry name" value="dGTPase_type2"/>
    <property type="match status" value="1"/>
</dbReference>
<dbReference type="InterPro" id="IPR026875">
    <property type="entry name" value="PHydrolase_assoc_dom"/>
</dbReference>
<dbReference type="NCBIfam" id="TIGR01353">
    <property type="entry name" value="dGTP_triPase"/>
    <property type="match status" value="1"/>
</dbReference>
<proteinExistence type="inferred from homology"/>
<dbReference type="InterPro" id="IPR050135">
    <property type="entry name" value="dGTPase-like"/>
</dbReference>
<keyword evidence="1 2" id="KW-0378">Hydrolase</keyword>
<gene>
    <name evidence="5" type="ORF">ACFQWG_06760</name>
</gene>
<dbReference type="RefSeq" id="WP_380973490.1">
    <property type="nucleotide sequence ID" value="NZ_JBHTEF010000001.1"/>
</dbReference>
<dbReference type="PANTHER" id="PTHR11373:SF32">
    <property type="entry name" value="DEOXYGUANOSINETRIPHOSPHATE TRIPHOSPHOHYDROLASE"/>
    <property type="match status" value="1"/>
</dbReference>
<feature type="region of interest" description="Disordered" evidence="3">
    <location>
        <begin position="1"/>
        <end position="24"/>
    </location>
</feature>
<dbReference type="InterPro" id="IPR006674">
    <property type="entry name" value="HD_domain"/>
</dbReference>
<dbReference type="InterPro" id="IPR003607">
    <property type="entry name" value="HD/PDEase_dom"/>
</dbReference>
<accession>A0ABW2SM38</accession>
<comment type="similarity">
    <text evidence="2">Belongs to the dGTPase family. Type 2 subfamily.</text>
</comment>
<evidence type="ECO:0000256" key="2">
    <source>
        <dbReference type="HAMAP-Rule" id="MF_01212"/>
    </source>
</evidence>
<evidence type="ECO:0000313" key="6">
    <source>
        <dbReference type="Proteomes" id="UP001596527"/>
    </source>
</evidence>
<dbReference type="PROSITE" id="PS51831">
    <property type="entry name" value="HD"/>
    <property type="match status" value="1"/>
</dbReference>
<dbReference type="Pfam" id="PF01966">
    <property type="entry name" value="HD"/>
    <property type="match status" value="1"/>
</dbReference>
<protein>
    <recommendedName>
        <fullName evidence="2">Deoxyguanosinetriphosphate triphosphohydrolase-like protein</fullName>
    </recommendedName>
</protein>